<evidence type="ECO:0000313" key="4">
    <source>
        <dbReference type="Proteomes" id="UP000008810"/>
    </source>
</evidence>
<dbReference type="OrthoDB" id="663515at2759"/>
<evidence type="ECO:0000313" key="3">
    <source>
        <dbReference type="EnsemblPlants" id="PNT68773"/>
    </source>
</evidence>
<evidence type="ECO:0000259" key="1">
    <source>
        <dbReference type="Pfam" id="PF13456"/>
    </source>
</evidence>
<dbReference type="Gene3D" id="3.30.420.10">
    <property type="entry name" value="Ribonuclease H-like superfamily/Ribonuclease H"/>
    <property type="match status" value="1"/>
</dbReference>
<dbReference type="SUPFAM" id="SSF53098">
    <property type="entry name" value="Ribonuclease H-like"/>
    <property type="match status" value="1"/>
</dbReference>
<dbReference type="Pfam" id="PF13456">
    <property type="entry name" value="RVT_3"/>
    <property type="match status" value="1"/>
</dbReference>
<dbReference type="EMBL" id="CM000882">
    <property type="protein sequence ID" value="PNT68773.1"/>
    <property type="molecule type" value="Genomic_DNA"/>
</dbReference>
<dbReference type="EnsemblPlants" id="PNT68774">
    <property type="protein sequence ID" value="PNT68774"/>
    <property type="gene ID" value="BRADI_3g45155v3"/>
</dbReference>
<dbReference type="InterPro" id="IPR002156">
    <property type="entry name" value="RNaseH_domain"/>
</dbReference>
<dbReference type="CDD" id="cd06222">
    <property type="entry name" value="RNase_H_like"/>
    <property type="match status" value="1"/>
</dbReference>
<dbReference type="RefSeq" id="XP_024317835.1">
    <property type="nucleotide sequence ID" value="XM_024462067.1"/>
</dbReference>
<organism evidence="2">
    <name type="scientific">Brachypodium distachyon</name>
    <name type="common">Purple false brome</name>
    <name type="synonym">Trachynia distachya</name>
    <dbReference type="NCBI Taxonomy" id="15368"/>
    <lineage>
        <taxon>Eukaryota</taxon>
        <taxon>Viridiplantae</taxon>
        <taxon>Streptophyta</taxon>
        <taxon>Embryophyta</taxon>
        <taxon>Tracheophyta</taxon>
        <taxon>Spermatophyta</taxon>
        <taxon>Magnoliopsida</taxon>
        <taxon>Liliopsida</taxon>
        <taxon>Poales</taxon>
        <taxon>Poaceae</taxon>
        <taxon>BOP clade</taxon>
        <taxon>Pooideae</taxon>
        <taxon>Stipodae</taxon>
        <taxon>Brachypodieae</taxon>
        <taxon>Brachypodium</taxon>
    </lineage>
</organism>
<dbReference type="PANTHER" id="PTHR47074:SF11">
    <property type="entry name" value="REVERSE TRANSCRIPTASE-LIKE PROTEIN"/>
    <property type="match status" value="1"/>
</dbReference>
<dbReference type="InterPro" id="IPR052929">
    <property type="entry name" value="RNase_H-like_EbsB-rel"/>
</dbReference>
<gene>
    <name evidence="3" type="primary">LOC112271862</name>
    <name evidence="2" type="ORF">BRADI_3g45155v3</name>
</gene>
<dbReference type="EMBL" id="CM000882">
    <property type="protein sequence ID" value="PNT68774.1"/>
    <property type="molecule type" value="Genomic_DNA"/>
</dbReference>
<dbReference type="Gramene" id="PNT68774">
    <property type="protein sequence ID" value="PNT68774"/>
    <property type="gene ID" value="BRADI_3g45155v3"/>
</dbReference>
<dbReference type="Proteomes" id="UP000008810">
    <property type="component" value="Chromosome 3"/>
</dbReference>
<reference evidence="2" key="2">
    <citation type="submission" date="2017-06" db="EMBL/GenBank/DDBJ databases">
        <title>WGS assembly of Brachypodium distachyon.</title>
        <authorList>
            <consortium name="The International Brachypodium Initiative"/>
            <person name="Lucas S."/>
            <person name="Harmon-Smith M."/>
            <person name="Lail K."/>
            <person name="Tice H."/>
            <person name="Grimwood J."/>
            <person name="Bruce D."/>
            <person name="Barry K."/>
            <person name="Shu S."/>
            <person name="Lindquist E."/>
            <person name="Wang M."/>
            <person name="Pitluck S."/>
            <person name="Vogel J.P."/>
            <person name="Garvin D.F."/>
            <person name="Mockler T.C."/>
            <person name="Schmutz J."/>
            <person name="Rokhsar D."/>
            <person name="Bevan M.W."/>
        </authorList>
    </citation>
    <scope>NUCLEOTIDE SEQUENCE</scope>
    <source>
        <strain evidence="2">Bd21</strain>
    </source>
</reference>
<dbReference type="GeneID" id="112271862"/>
<dbReference type="InterPro" id="IPR044730">
    <property type="entry name" value="RNase_H-like_dom_plant"/>
</dbReference>
<dbReference type="GO" id="GO:0004523">
    <property type="term" value="F:RNA-DNA hybrid ribonuclease activity"/>
    <property type="evidence" value="ECO:0007669"/>
    <property type="project" value="InterPro"/>
</dbReference>
<dbReference type="GO" id="GO:0003676">
    <property type="term" value="F:nucleic acid binding"/>
    <property type="evidence" value="ECO:0007669"/>
    <property type="project" value="InterPro"/>
</dbReference>
<protein>
    <recommendedName>
        <fullName evidence="1">RNase H type-1 domain-containing protein</fullName>
    </recommendedName>
</protein>
<dbReference type="EnsemblPlants" id="PNT68773">
    <property type="protein sequence ID" value="PNT68773"/>
    <property type="gene ID" value="BRADI_3g45155v3"/>
</dbReference>
<feature type="domain" description="RNase H type-1" evidence="1">
    <location>
        <begin position="183"/>
        <end position="304"/>
    </location>
</feature>
<dbReference type="AlphaFoldDB" id="A0A2K2D3A0"/>
<proteinExistence type="predicted"/>
<dbReference type="InterPro" id="IPR012337">
    <property type="entry name" value="RNaseH-like_sf"/>
</dbReference>
<dbReference type="Gramene" id="PNT68773">
    <property type="protein sequence ID" value="PNT68773"/>
    <property type="gene ID" value="BRADI_3g45155v3"/>
</dbReference>
<accession>A0A2K2D3A0</accession>
<dbReference type="PANTHER" id="PTHR47074">
    <property type="entry name" value="BNAC02G40300D PROTEIN"/>
    <property type="match status" value="1"/>
</dbReference>
<dbReference type="InterPro" id="IPR036397">
    <property type="entry name" value="RNaseH_sf"/>
</dbReference>
<dbReference type="RefSeq" id="XP_024317836.1">
    <property type="nucleotide sequence ID" value="XM_024462068.1"/>
</dbReference>
<reference evidence="3" key="3">
    <citation type="submission" date="2018-08" db="UniProtKB">
        <authorList>
            <consortium name="EnsemblPlants"/>
        </authorList>
    </citation>
    <scope>IDENTIFICATION</scope>
    <source>
        <strain evidence="3">cv. Bd21</strain>
    </source>
</reference>
<reference evidence="2 3" key="1">
    <citation type="journal article" date="2010" name="Nature">
        <title>Genome sequencing and analysis of the model grass Brachypodium distachyon.</title>
        <authorList>
            <consortium name="International Brachypodium Initiative"/>
        </authorList>
    </citation>
    <scope>NUCLEOTIDE SEQUENCE [LARGE SCALE GENOMIC DNA]</scope>
    <source>
        <strain evidence="2">Bd21</strain>
        <strain evidence="3">cv. Bd21</strain>
    </source>
</reference>
<sequence length="324" mass="36045">MVRPQFHRLVLKPIGSNCGSWMFYLGYECFGGGCCEVFYPIMQPLARRHVKVQSTWPVCKSASETLLHAMFECAHARPFWVAAKSVLHLRTPRLHPVSWVLDIMYLPEFDGGKRELVISIMAAVWDSRNRWAHDDAGFDALKSIETISETLSVLEKKQNATIVKSPRPVCTWHGPPAGVVKINSDGAIVEEEARAASGLVARNEGGVMVARSRVYQGISDPLIVEALALRDACCLAKEKAFQRVILETDCAELVRLWRARSSQRSVVGPILDEIIEFSQSFISCEIVFVRREANFVAHECARSAVSNGVSSEWVGIAPSFLLQS</sequence>
<keyword evidence="4" id="KW-1185">Reference proteome</keyword>
<name>A0A2K2D3A0_BRADI</name>
<evidence type="ECO:0000313" key="2">
    <source>
        <dbReference type="EMBL" id="PNT68774.1"/>
    </source>
</evidence>